<keyword evidence="1" id="KW-0812">Transmembrane</keyword>
<keyword evidence="3" id="KW-1185">Reference proteome</keyword>
<feature type="non-terminal residue" evidence="2">
    <location>
        <position position="1"/>
    </location>
</feature>
<feature type="transmembrane region" description="Helical" evidence="1">
    <location>
        <begin position="81"/>
        <end position="105"/>
    </location>
</feature>
<keyword evidence="1" id="KW-1133">Transmembrane helix</keyword>
<accession>A0A177B2E0</accession>
<dbReference type="AlphaFoldDB" id="A0A177B2E0"/>
<reference evidence="2 3" key="1">
    <citation type="submission" date="2016-04" db="EMBL/GenBank/DDBJ databases">
        <title>The genome of Intoshia linei affirms orthonectids as highly simplified spiralians.</title>
        <authorList>
            <person name="Mikhailov K.V."/>
            <person name="Slusarev G.S."/>
            <person name="Nikitin M.A."/>
            <person name="Logacheva M.D."/>
            <person name="Penin A."/>
            <person name="Aleoshin V."/>
            <person name="Panchin Y.V."/>
        </authorList>
    </citation>
    <scope>NUCLEOTIDE SEQUENCE [LARGE SCALE GENOMIC DNA]</scope>
    <source>
        <strain evidence="2">Intl2013</strain>
        <tissue evidence="2">Whole animal</tissue>
    </source>
</reference>
<dbReference type="Proteomes" id="UP000078046">
    <property type="component" value="Unassembled WGS sequence"/>
</dbReference>
<gene>
    <name evidence="2" type="ORF">A3Q56_04499</name>
</gene>
<evidence type="ECO:0000313" key="2">
    <source>
        <dbReference type="EMBL" id="OAF67783.1"/>
    </source>
</evidence>
<proteinExistence type="predicted"/>
<organism evidence="2 3">
    <name type="scientific">Intoshia linei</name>
    <dbReference type="NCBI Taxonomy" id="1819745"/>
    <lineage>
        <taxon>Eukaryota</taxon>
        <taxon>Metazoa</taxon>
        <taxon>Spiralia</taxon>
        <taxon>Lophotrochozoa</taxon>
        <taxon>Mesozoa</taxon>
        <taxon>Orthonectida</taxon>
        <taxon>Rhopaluridae</taxon>
        <taxon>Intoshia</taxon>
    </lineage>
</organism>
<sequence>ISRYFPYKIVNVVSYTNIEAIENGIEQIYESVESISTNQDHIRQQSDFTNSTIINSQSHDQHLSDGFDKYIKIFGVFPTKLTFMISLGLLMLNVLCNFAILYSSFDNLNKTAKYTTISVGSFGNTNLSNNTMFFNINKCIHDELFPTINMDILPHLGIVIYITYSYRNSKIKSI</sequence>
<dbReference type="EMBL" id="LWCA01000577">
    <property type="protein sequence ID" value="OAF67783.1"/>
    <property type="molecule type" value="Genomic_DNA"/>
</dbReference>
<evidence type="ECO:0000256" key="1">
    <source>
        <dbReference type="SAM" id="Phobius"/>
    </source>
</evidence>
<evidence type="ECO:0000313" key="3">
    <source>
        <dbReference type="Proteomes" id="UP000078046"/>
    </source>
</evidence>
<name>A0A177B2E0_9BILA</name>
<keyword evidence="1" id="KW-0472">Membrane</keyword>
<comment type="caution">
    <text evidence="2">The sequence shown here is derived from an EMBL/GenBank/DDBJ whole genome shotgun (WGS) entry which is preliminary data.</text>
</comment>
<protein>
    <submittedName>
        <fullName evidence="2">Uncharacterized protein</fullName>
    </submittedName>
</protein>